<dbReference type="Proteomes" id="UP000322530">
    <property type="component" value="Unassembled WGS sequence"/>
</dbReference>
<proteinExistence type="predicted"/>
<gene>
    <name evidence="1" type="ORF">KDI_45540</name>
</gene>
<dbReference type="AlphaFoldDB" id="A0A5A5THD6"/>
<sequence>MAVSIGIDYASNTCMKICVAENTLPVEGRVFGDANALIAFVQQTASLHPELALAIMLILPQEPQVAFPQSLSDEELAALSVDASLLNVLTSLKTISQHIEILPAVKYLATIPVHRRLLRPSLGSARTLGITISLLATMQEQDASWHEMTFCLLELLDTGYRLVVVKEGQPVDGVGEWLLSLEPAAMLADALVEQALTEQLARELAGLMAIHHIEDVVLLDRCTQREDGRLLKDVMIDYFADLYQFFLYPQSKPELVGFEAASGAALLAGIANQSGRIRELAEHLFSSAQTQGLDQHR</sequence>
<dbReference type="InterPro" id="IPR009927">
    <property type="entry name" value="DUF1464"/>
</dbReference>
<dbReference type="RefSeq" id="WP_149403844.1">
    <property type="nucleotide sequence ID" value="NZ_BIXY01000090.1"/>
</dbReference>
<evidence type="ECO:0008006" key="3">
    <source>
        <dbReference type="Google" id="ProtNLM"/>
    </source>
</evidence>
<dbReference type="Pfam" id="PF07318">
    <property type="entry name" value="DUF1464"/>
    <property type="match status" value="1"/>
</dbReference>
<comment type="caution">
    <text evidence="1">The sequence shown here is derived from an EMBL/GenBank/DDBJ whole genome shotgun (WGS) entry which is preliminary data.</text>
</comment>
<dbReference type="OrthoDB" id="147547at2"/>
<accession>A0A5A5THD6</accession>
<organism evidence="1 2">
    <name type="scientific">Dictyobacter arantiisoli</name>
    <dbReference type="NCBI Taxonomy" id="2014874"/>
    <lineage>
        <taxon>Bacteria</taxon>
        <taxon>Bacillati</taxon>
        <taxon>Chloroflexota</taxon>
        <taxon>Ktedonobacteria</taxon>
        <taxon>Ktedonobacterales</taxon>
        <taxon>Dictyobacteraceae</taxon>
        <taxon>Dictyobacter</taxon>
    </lineage>
</organism>
<evidence type="ECO:0000313" key="2">
    <source>
        <dbReference type="Proteomes" id="UP000322530"/>
    </source>
</evidence>
<keyword evidence="2" id="KW-1185">Reference proteome</keyword>
<dbReference type="EMBL" id="BIXY01000090">
    <property type="protein sequence ID" value="GCF10990.1"/>
    <property type="molecule type" value="Genomic_DNA"/>
</dbReference>
<reference evidence="1 2" key="1">
    <citation type="submission" date="2019-01" db="EMBL/GenBank/DDBJ databases">
        <title>Draft genome sequence of Dictyobacter sp. Uno17.</title>
        <authorList>
            <person name="Wang C.M."/>
            <person name="Zheng Y."/>
            <person name="Sakai Y."/>
            <person name="Abe K."/>
            <person name="Yokota A."/>
            <person name="Yabe S."/>
        </authorList>
    </citation>
    <scope>NUCLEOTIDE SEQUENCE [LARGE SCALE GENOMIC DNA]</scope>
    <source>
        <strain evidence="1 2">Uno17</strain>
    </source>
</reference>
<evidence type="ECO:0000313" key="1">
    <source>
        <dbReference type="EMBL" id="GCF10990.1"/>
    </source>
</evidence>
<name>A0A5A5THD6_9CHLR</name>
<protein>
    <recommendedName>
        <fullName evidence="3">Pilus assembly protein PilM</fullName>
    </recommendedName>
</protein>